<feature type="signal peptide" evidence="8">
    <location>
        <begin position="1"/>
        <end position="33"/>
    </location>
</feature>
<evidence type="ECO:0000256" key="6">
    <source>
        <dbReference type="ARBA" id="ARBA00023136"/>
    </source>
</evidence>
<accession>A0A4R5VT86</accession>
<proteinExistence type="inferred from homology"/>
<evidence type="ECO:0000256" key="3">
    <source>
        <dbReference type="ARBA" id="ARBA00022692"/>
    </source>
</evidence>
<feature type="chain" id="PRO_5020579012" evidence="8">
    <location>
        <begin position="34"/>
        <end position="208"/>
    </location>
</feature>
<feature type="domain" description="Peptidase S54 rhomboid" evidence="9">
    <location>
        <begin position="53"/>
        <end position="196"/>
    </location>
</feature>
<reference evidence="10 11" key="1">
    <citation type="submission" date="2019-03" db="EMBL/GenBank/DDBJ databases">
        <title>Sapientia aquatica gen. nov., sp. nov., isolated from a crater lake.</title>
        <authorList>
            <person name="Felfoldi T."/>
            <person name="Szabo A."/>
            <person name="Toth E."/>
            <person name="Schumann P."/>
            <person name="Keki Z."/>
            <person name="Marialigeti K."/>
            <person name="Mathe I."/>
        </authorList>
    </citation>
    <scope>NUCLEOTIDE SEQUENCE [LARGE SCALE GENOMIC DNA]</scope>
    <source>
        <strain evidence="10 11">SA-152</strain>
    </source>
</reference>
<evidence type="ECO:0000256" key="1">
    <source>
        <dbReference type="ARBA" id="ARBA00004141"/>
    </source>
</evidence>
<evidence type="ECO:0000313" key="10">
    <source>
        <dbReference type="EMBL" id="TDK61188.1"/>
    </source>
</evidence>
<sequence>MRWRLRCFSKSNLIVLKSLPASVFLALACVALAIAPETYCATLEFDRRAILGGEFWRIWTGHLVHFSAQHAIIDISSMYLVSRTVESTTSRRYFLFFVFLSATFISLSLLIAFPELIIYRGSSGVLTAIGVYAGSVFWRESSSMKIVVTLVSGLAILKTWIDITNTQSVFSSLPVGVNIAWQAHLIGALLGLCLPKFISTGNRLSTLG</sequence>
<evidence type="ECO:0000256" key="2">
    <source>
        <dbReference type="ARBA" id="ARBA00009045"/>
    </source>
</evidence>
<keyword evidence="8" id="KW-0732">Signal</keyword>
<evidence type="ECO:0000259" key="9">
    <source>
        <dbReference type="Pfam" id="PF01694"/>
    </source>
</evidence>
<keyword evidence="6 7" id="KW-0472">Membrane</keyword>
<evidence type="ECO:0000256" key="4">
    <source>
        <dbReference type="ARBA" id="ARBA00022801"/>
    </source>
</evidence>
<dbReference type="Proteomes" id="UP000294829">
    <property type="component" value="Unassembled WGS sequence"/>
</dbReference>
<dbReference type="EMBL" id="SMYL01000014">
    <property type="protein sequence ID" value="TDK61188.1"/>
    <property type="molecule type" value="Genomic_DNA"/>
</dbReference>
<dbReference type="Pfam" id="PF01694">
    <property type="entry name" value="Rhomboid"/>
    <property type="match status" value="1"/>
</dbReference>
<comment type="subcellular location">
    <subcellularLocation>
        <location evidence="1">Membrane</location>
        <topology evidence="1">Multi-pass membrane protein</topology>
    </subcellularLocation>
</comment>
<evidence type="ECO:0000256" key="7">
    <source>
        <dbReference type="SAM" id="Phobius"/>
    </source>
</evidence>
<gene>
    <name evidence="10" type="primary">rrtA</name>
    <name evidence="10" type="ORF">E2I14_17495</name>
</gene>
<feature type="transmembrane region" description="Helical" evidence="7">
    <location>
        <begin position="181"/>
        <end position="198"/>
    </location>
</feature>
<evidence type="ECO:0000256" key="5">
    <source>
        <dbReference type="ARBA" id="ARBA00022989"/>
    </source>
</evidence>
<dbReference type="Gene3D" id="1.20.1540.10">
    <property type="entry name" value="Rhomboid-like"/>
    <property type="match status" value="1"/>
</dbReference>
<feature type="transmembrane region" description="Helical" evidence="7">
    <location>
        <begin position="93"/>
        <end position="111"/>
    </location>
</feature>
<keyword evidence="5 7" id="KW-1133">Transmembrane helix</keyword>
<dbReference type="OrthoDB" id="196054at2"/>
<dbReference type="PANTHER" id="PTHR43731">
    <property type="entry name" value="RHOMBOID PROTEASE"/>
    <property type="match status" value="1"/>
</dbReference>
<dbReference type="InterPro" id="IPR022764">
    <property type="entry name" value="Peptidase_S54_rhomboid_dom"/>
</dbReference>
<dbReference type="NCBIfam" id="TIGR03902">
    <property type="entry name" value="rhom_GG_sort"/>
    <property type="match status" value="1"/>
</dbReference>
<organism evidence="10 11">
    <name type="scientific">Sapientia aquatica</name>
    <dbReference type="NCBI Taxonomy" id="1549640"/>
    <lineage>
        <taxon>Bacteria</taxon>
        <taxon>Pseudomonadati</taxon>
        <taxon>Pseudomonadota</taxon>
        <taxon>Betaproteobacteria</taxon>
        <taxon>Burkholderiales</taxon>
        <taxon>Oxalobacteraceae</taxon>
        <taxon>Sapientia</taxon>
    </lineage>
</organism>
<dbReference type="GO" id="GO:0016020">
    <property type="term" value="C:membrane"/>
    <property type="evidence" value="ECO:0007669"/>
    <property type="project" value="UniProtKB-SubCell"/>
</dbReference>
<name>A0A4R5VT86_9BURK</name>
<dbReference type="GO" id="GO:0004252">
    <property type="term" value="F:serine-type endopeptidase activity"/>
    <property type="evidence" value="ECO:0007669"/>
    <property type="project" value="InterPro"/>
</dbReference>
<comment type="similarity">
    <text evidence="2">Belongs to the peptidase S54 family.</text>
</comment>
<dbReference type="InterPro" id="IPR050925">
    <property type="entry name" value="Rhomboid_protease_S54"/>
</dbReference>
<dbReference type="PROSITE" id="PS51257">
    <property type="entry name" value="PROKAR_LIPOPROTEIN"/>
    <property type="match status" value="1"/>
</dbReference>
<dbReference type="SUPFAM" id="SSF144091">
    <property type="entry name" value="Rhomboid-like"/>
    <property type="match status" value="1"/>
</dbReference>
<dbReference type="PANTHER" id="PTHR43731:SF14">
    <property type="entry name" value="PRESENILIN-ASSOCIATED RHOMBOID-LIKE PROTEIN, MITOCHONDRIAL"/>
    <property type="match status" value="1"/>
</dbReference>
<protein>
    <submittedName>
        <fullName evidence="10">Rhombosortase</fullName>
        <ecNumber evidence="10">3.4.21.-</ecNumber>
    </submittedName>
</protein>
<evidence type="ECO:0000313" key="11">
    <source>
        <dbReference type="Proteomes" id="UP000294829"/>
    </source>
</evidence>
<keyword evidence="11" id="KW-1185">Reference proteome</keyword>
<evidence type="ECO:0000256" key="8">
    <source>
        <dbReference type="SAM" id="SignalP"/>
    </source>
</evidence>
<keyword evidence="4 10" id="KW-0378">Hydrolase</keyword>
<dbReference type="InterPro" id="IPR023826">
    <property type="entry name" value="Rhom-like_SP_proteobac"/>
</dbReference>
<dbReference type="EC" id="3.4.21.-" evidence="10"/>
<dbReference type="AlphaFoldDB" id="A0A4R5VT86"/>
<feature type="transmembrane region" description="Helical" evidence="7">
    <location>
        <begin position="56"/>
        <end position="81"/>
    </location>
</feature>
<dbReference type="InterPro" id="IPR035952">
    <property type="entry name" value="Rhomboid-like_sf"/>
</dbReference>
<feature type="transmembrane region" description="Helical" evidence="7">
    <location>
        <begin position="117"/>
        <end position="137"/>
    </location>
</feature>
<keyword evidence="3 7" id="KW-0812">Transmembrane</keyword>
<comment type="caution">
    <text evidence="10">The sequence shown here is derived from an EMBL/GenBank/DDBJ whole genome shotgun (WGS) entry which is preliminary data.</text>
</comment>
<feature type="transmembrane region" description="Helical" evidence="7">
    <location>
        <begin position="144"/>
        <end position="161"/>
    </location>
</feature>